<keyword evidence="1" id="KW-0472">Membrane</keyword>
<dbReference type="EMBL" id="CP077073">
    <property type="protein sequence ID" value="QXH34056.1"/>
    <property type="molecule type" value="Genomic_DNA"/>
</dbReference>
<accession>A0ABX8M4N5</accession>
<keyword evidence="1" id="KW-0812">Transmembrane</keyword>
<gene>
    <name evidence="2" type="ORF">KSS95_18030</name>
</gene>
<organism evidence="2 3">
    <name type="scientific">Pseudomonas muyukensis</name>
    <dbReference type="NCBI Taxonomy" id="2842357"/>
    <lineage>
        <taxon>Bacteria</taxon>
        <taxon>Pseudomonadati</taxon>
        <taxon>Pseudomonadota</taxon>
        <taxon>Gammaproteobacteria</taxon>
        <taxon>Pseudomonadales</taxon>
        <taxon>Pseudomonadaceae</taxon>
        <taxon>Pseudomonas</taxon>
    </lineage>
</organism>
<proteinExistence type="predicted"/>
<reference evidence="2" key="1">
    <citation type="journal article" date="2021" name="Microorganisms">
        <title>The Ever-Expanding Pseudomonas Genus: Description of 43 New Species and Partition of the Pseudomonas putida Group.</title>
        <authorList>
            <person name="Girard L."/>
            <person name="Lood C."/>
            <person name="Hofte M."/>
            <person name="Vandamme P."/>
            <person name="Rokni-Zadeh H."/>
            <person name="van Noort V."/>
            <person name="Lavigne R."/>
            <person name="De Mot R."/>
        </authorList>
    </citation>
    <scope>NUCLEOTIDE SEQUENCE</scope>
    <source>
        <strain evidence="2">COW39</strain>
    </source>
</reference>
<feature type="transmembrane region" description="Helical" evidence="1">
    <location>
        <begin position="94"/>
        <end position="112"/>
    </location>
</feature>
<keyword evidence="1" id="KW-1133">Transmembrane helix</keyword>
<protein>
    <submittedName>
        <fullName evidence="2">Uncharacterized protein</fullName>
    </submittedName>
</protein>
<evidence type="ECO:0000313" key="3">
    <source>
        <dbReference type="Proteomes" id="UP001047646"/>
    </source>
</evidence>
<feature type="transmembrane region" description="Helical" evidence="1">
    <location>
        <begin position="118"/>
        <end position="139"/>
    </location>
</feature>
<evidence type="ECO:0000256" key="1">
    <source>
        <dbReference type="SAM" id="Phobius"/>
    </source>
</evidence>
<feature type="transmembrane region" description="Helical" evidence="1">
    <location>
        <begin position="12"/>
        <end position="39"/>
    </location>
</feature>
<keyword evidence="3" id="KW-1185">Reference proteome</keyword>
<feature type="transmembrane region" description="Helical" evidence="1">
    <location>
        <begin position="51"/>
        <end position="73"/>
    </location>
</feature>
<dbReference type="Proteomes" id="UP001047646">
    <property type="component" value="Chromosome"/>
</dbReference>
<sequence>MNDTPSLLRKMLLWALGLVVVLPVMLLAGYACLAAMIIIPAMSFERLDDPWAYHLARLGAVVVVAMGLLGLRAGGRLYRHFLRSTRAPAWARSAWLGLACGTAANLVFLGWLPRLEQFELILLGWPLLGSVAFALLLLLGARQRRHPALG</sequence>
<evidence type="ECO:0000313" key="2">
    <source>
        <dbReference type="EMBL" id="QXH34056.1"/>
    </source>
</evidence>
<name>A0ABX8M4N5_9PSED</name>
<dbReference type="RefSeq" id="WP_217848421.1">
    <property type="nucleotide sequence ID" value="NZ_CP077073.1"/>
</dbReference>